<sequence length="48" mass="5507">MGKNDLWIASLAALLSLQLVTTDADFNHLNNVFLEIRHISPADFMRFF</sequence>
<keyword evidence="2" id="KW-1185">Reference proteome</keyword>
<dbReference type="Gene3D" id="3.40.50.1010">
    <property type="entry name" value="5'-nuclease"/>
    <property type="match status" value="1"/>
</dbReference>
<dbReference type="STRING" id="551995.SAMN05192574_11261"/>
<organism evidence="1 2">
    <name type="scientific">Mucilaginibacter gossypiicola</name>
    <dbReference type="NCBI Taxonomy" id="551995"/>
    <lineage>
        <taxon>Bacteria</taxon>
        <taxon>Pseudomonadati</taxon>
        <taxon>Bacteroidota</taxon>
        <taxon>Sphingobacteriia</taxon>
        <taxon>Sphingobacteriales</taxon>
        <taxon>Sphingobacteriaceae</taxon>
        <taxon>Mucilaginibacter</taxon>
    </lineage>
</organism>
<evidence type="ECO:0008006" key="3">
    <source>
        <dbReference type="Google" id="ProtNLM"/>
    </source>
</evidence>
<protein>
    <recommendedName>
        <fullName evidence="3">PIN domain-containing protein</fullName>
    </recommendedName>
</protein>
<dbReference type="AlphaFoldDB" id="A0A1H8SB64"/>
<dbReference type="EMBL" id="FOCL01000012">
    <property type="protein sequence ID" value="SEO75508.1"/>
    <property type="molecule type" value="Genomic_DNA"/>
</dbReference>
<name>A0A1H8SB64_9SPHI</name>
<proteinExistence type="predicted"/>
<dbReference type="InterPro" id="IPR029060">
    <property type="entry name" value="PIN-like_dom_sf"/>
</dbReference>
<dbReference type="SUPFAM" id="SSF88723">
    <property type="entry name" value="PIN domain-like"/>
    <property type="match status" value="1"/>
</dbReference>
<dbReference type="Proteomes" id="UP000198942">
    <property type="component" value="Unassembled WGS sequence"/>
</dbReference>
<accession>A0A1H8SB64</accession>
<evidence type="ECO:0000313" key="2">
    <source>
        <dbReference type="Proteomes" id="UP000198942"/>
    </source>
</evidence>
<reference evidence="2" key="1">
    <citation type="submission" date="2016-10" db="EMBL/GenBank/DDBJ databases">
        <authorList>
            <person name="Varghese N."/>
            <person name="Submissions S."/>
        </authorList>
    </citation>
    <scope>NUCLEOTIDE SEQUENCE [LARGE SCALE GENOMIC DNA]</scope>
    <source>
        <strain evidence="2">Gh-48</strain>
    </source>
</reference>
<evidence type="ECO:0000313" key="1">
    <source>
        <dbReference type="EMBL" id="SEO75508.1"/>
    </source>
</evidence>
<gene>
    <name evidence="1" type="ORF">SAMN05192574_11261</name>
</gene>